<dbReference type="AlphaFoldDB" id="A0A4Y2JC55"/>
<evidence type="ECO:0000313" key="1">
    <source>
        <dbReference type="EMBL" id="GBM86968.1"/>
    </source>
</evidence>
<dbReference type="Proteomes" id="UP000499080">
    <property type="component" value="Unassembled WGS sequence"/>
</dbReference>
<name>A0A4Y2JC55_ARAVE</name>
<accession>A0A4Y2JC55</accession>
<gene>
    <name evidence="1" type="ORF">AVEN_16338_1</name>
</gene>
<protein>
    <submittedName>
        <fullName evidence="1">Uncharacterized protein</fullName>
    </submittedName>
</protein>
<keyword evidence="2" id="KW-1185">Reference proteome</keyword>
<dbReference type="OrthoDB" id="5827962at2759"/>
<dbReference type="EMBL" id="BGPR01189427">
    <property type="protein sequence ID" value="GBM86968.1"/>
    <property type="molecule type" value="Genomic_DNA"/>
</dbReference>
<evidence type="ECO:0000313" key="2">
    <source>
        <dbReference type="Proteomes" id="UP000499080"/>
    </source>
</evidence>
<sequence length="114" mass="13195">MKTAKKLVQDKNIDAKTRFAIACTYFLEGEVLSLWYGNNKVKVWSIPRNGTNAAVRFWMKHLSSPPKEFCGFRVFFPNDDDMMKSIRTLSDLHIFWNFSRKAGGTALELRPCDE</sequence>
<organism evidence="1 2">
    <name type="scientific">Araneus ventricosus</name>
    <name type="common">Orbweaver spider</name>
    <name type="synonym">Epeira ventricosa</name>
    <dbReference type="NCBI Taxonomy" id="182803"/>
    <lineage>
        <taxon>Eukaryota</taxon>
        <taxon>Metazoa</taxon>
        <taxon>Ecdysozoa</taxon>
        <taxon>Arthropoda</taxon>
        <taxon>Chelicerata</taxon>
        <taxon>Arachnida</taxon>
        <taxon>Araneae</taxon>
        <taxon>Araneomorphae</taxon>
        <taxon>Entelegynae</taxon>
        <taxon>Araneoidea</taxon>
        <taxon>Araneidae</taxon>
        <taxon>Araneus</taxon>
    </lineage>
</organism>
<proteinExistence type="predicted"/>
<comment type="caution">
    <text evidence="1">The sequence shown here is derived from an EMBL/GenBank/DDBJ whole genome shotgun (WGS) entry which is preliminary data.</text>
</comment>
<reference evidence="1 2" key="1">
    <citation type="journal article" date="2019" name="Sci. Rep.">
        <title>Orb-weaving spider Araneus ventricosus genome elucidates the spidroin gene catalogue.</title>
        <authorList>
            <person name="Kono N."/>
            <person name="Nakamura H."/>
            <person name="Ohtoshi R."/>
            <person name="Moran D.A.P."/>
            <person name="Shinohara A."/>
            <person name="Yoshida Y."/>
            <person name="Fujiwara M."/>
            <person name="Mori M."/>
            <person name="Tomita M."/>
            <person name="Arakawa K."/>
        </authorList>
    </citation>
    <scope>NUCLEOTIDE SEQUENCE [LARGE SCALE GENOMIC DNA]</scope>
</reference>